<keyword evidence="2" id="KW-1185">Reference proteome</keyword>
<dbReference type="Proteomes" id="UP000235464">
    <property type="component" value="Chromosome I"/>
</dbReference>
<evidence type="ECO:0000313" key="2">
    <source>
        <dbReference type="Proteomes" id="UP000235464"/>
    </source>
</evidence>
<name>A0A2N9BM39_STRCX</name>
<gene>
    <name evidence="1" type="ORF">SCNRRL3882_7874</name>
</gene>
<sequence>MTDWGSIEAARARHCFRVMDGLVYDQPHHRATPLFHSLCRLQALEHLETARVRDGCGTV</sequence>
<accession>A0A2N9BM39</accession>
<organism evidence="1 2">
    <name type="scientific">Streptomyces chartreusis NRRL 3882</name>
    <dbReference type="NCBI Taxonomy" id="1079985"/>
    <lineage>
        <taxon>Bacteria</taxon>
        <taxon>Bacillati</taxon>
        <taxon>Actinomycetota</taxon>
        <taxon>Actinomycetes</taxon>
        <taxon>Kitasatosporales</taxon>
        <taxon>Streptomycetaceae</taxon>
        <taxon>Streptomyces</taxon>
    </lineage>
</organism>
<proteinExistence type="predicted"/>
<reference evidence="2" key="1">
    <citation type="submission" date="2017-11" db="EMBL/GenBank/DDBJ databases">
        <authorList>
            <person name="Wibberg D."/>
        </authorList>
    </citation>
    <scope>NUCLEOTIDE SEQUENCE [LARGE SCALE GENOMIC DNA]</scope>
</reference>
<dbReference type="EMBL" id="LT963352">
    <property type="protein sequence ID" value="SOR84429.1"/>
    <property type="molecule type" value="Genomic_DNA"/>
</dbReference>
<protein>
    <submittedName>
        <fullName evidence="1">Uncharacterized protein</fullName>
    </submittedName>
</protein>
<evidence type="ECO:0000313" key="1">
    <source>
        <dbReference type="EMBL" id="SOR84429.1"/>
    </source>
</evidence>
<dbReference type="AlphaFoldDB" id="A0A2N9BM39"/>